<dbReference type="PRINTS" id="PR00081">
    <property type="entry name" value="GDHRDH"/>
</dbReference>
<comment type="similarity">
    <text evidence="1">Belongs to the short-chain dehydrogenases/reductases (SDR) family.</text>
</comment>
<dbReference type="PANTHER" id="PTHR44196">
    <property type="entry name" value="DEHYDROGENASE/REDUCTASE SDR FAMILY MEMBER 7B"/>
    <property type="match status" value="1"/>
</dbReference>
<evidence type="ECO:0000256" key="1">
    <source>
        <dbReference type="ARBA" id="ARBA00006484"/>
    </source>
</evidence>
<dbReference type="GO" id="GO:0016491">
    <property type="term" value="F:oxidoreductase activity"/>
    <property type="evidence" value="ECO:0007669"/>
    <property type="project" value="UniProtKB-KW"/>
</dbReference>
<organism evidence="3">
    <name type="scientific">Tetraselmis virus 1</name>
    <dbReference type="NCBI Taxonomy" id="2060617"/>
    <lineage>
        <taxon>Viruses</taxon>
        <taxon>Varidnaviria</taxon>
        <taxon>Bamfordvirae</taxon>
        <taxon>Nucleocytoviricota</taxon>
        <taxon>Megaviricetes</taxon>
        <taxon>Imitervirales</taxon>
        <taxon>Allomimiviridae</taxon>
        <taxon>Oceanusvirus</taxon>
        <taxon>Oceanusvirus kaneohense</taxon>
    </lineage>
</organism>
<evidence type="ECO:0000256" key="2">
    <source>
        <dbReference type="ARBA" id="ARBA00023002"/>
    </source>
</evidence>
<keyword evidence="2" id="KW-0560">Oxidoreductase</keyword>
<gene>
    <name evidence="3" type="ORF">TetV_626</name>
</gene>
<proteinExistence type="inferred from homology"/>
<evidence type="ECO:0000313" key="4">
    <source>
        <dbReference type="Proteomes" id="UP000244773"/>
    </source>
</evidence>
<reference evidence="3" key="1">
    <citation type="journal article" date="2018" name="Virology">
        <title>A giant virus infecting green algae encodes key fermentation genes.</title>
        <authorList>
            <person name="Schvarcz C.R."/>
            <person name="Steward G.F."/>
        </authorList>
    </citation>
    <scope>NUCLEOTIDE SEQUENCE [LARGE SCALE GENOMIC DNA]</scope>
</reference>
<dbReference type="InterPro" id="IPR036291">
    <property type="entry name" value="NAD(P)-bd_dom_sf"/>
</dbReference>
<name>A0A2P0VP75_9VIRU</name>
<dbReference type="PANTHER" id="PTHR44196:SF1">
    <property type="entry name" value="DEHYDROGENASE_REDUCTASE SDR FAMILY MEMBER 7B"/>
    <property type="match status" value="1"/>
</dbReference>
<protein>
    <submittedName>
        <fullName evidence="3">Putative SDR family oxidoreductase</fullName>
    </submittedName>
</protein>
<dbReference type="GO" id="GO:0016020">
    <property type="term" value="C:membrane"/>
    <property type="evidence" value="ECO:0007669"/>
    <property type="project" value="TreeGrafter"/>
</dbReference>
<dbReference type="CDD" id="cd05233">
    <property type="entry name" value="SDR_c"/>
    <property type="match status" value="1"/>
</dbReference>
<dbReference type="Pfam" id="PF00106">
    <property type="entry name" value="adh_short"/>
    <property type="match status" value="1"/>
</dbReference>
<dbReference type="Gene3D" id="3.40.50.720">
    <property type="entry name" value="NAD(P)-binding Rossmann-like Domain"/>
    <property type="match status" value="1"/>
</dbReference>
<dbReference type="InterPro" id="IPR002347">
    <property type="entry name" value="SDR_fam"/>
</dbReference>
<dbReference type="Proteomes" id="UP000244773">
    <property type="component" value="Segment"/>
</dbReference>
<evidence type="ECO:0000313" key="3">
    <source>
        <dbReference type="EMBL" id="AUF82708.1"/>
    </source>
</evidence>
<dbReference type="SUPFAM" id="SSF51735">
    <property type="entry name" value="NAD(P)-binding Rossmann-fold domains"/>
    <property type="match status" value="1"/>
</dbReference>
<keyword evidence="4" id="KW-1185">Reference proteome</keyword>
<accession>A0A2P0VP75</accession>
<dbReference type="EMBL" id="KY322437">
    <property type="protein sequence ID" value="AUF82708.1"/>
    <property type="molecule type" value="Genomic_DNA"/>
</dbReference>
<sequence length="261" mass="28683">MHLVHCNSSFANKKIVITGGSRGFGKALSTELINRGGRVMTSDRRTFDVTHSFQMEQLARLAEDRFGKIDIWINNAGCSAHDEDDPALIKNVVNTNLIGTVNGTNAAINHHVPLIVNVVGAGHNGIITGTNKHTVYASTKCAVDMYSRAIDEFNPHFRVVRLNPGLVKTSLLHNQIYSQSVPKLNKQILDLLSVEPEIAASVAADLIASTPHQFSLYDCFIINVYRKIIQNTKKRVKAMQSGLNLNFISGKFISDKSKSGK</sequence>